<feature type="region of interest" description="Disordered" evidence="1">
    <location>
        <begin position="359"/>
        <end position="389"/>
    </location>
</feature>
<feature type="compositionally biased region" description="Basic and acidic residues" evidence="1">
    <location>
        <begin position="1131"/>
        <end position="1145"/>
    </location>
</feature>
<feature type="compositionally biased region" description="Polar residues" evidence="1">
    <location>
        <begin position="1092"/>
        <end position="1102"/>
    </location>
</feature>
<feature type="region of interest" description="Disordered" evidence="1">
    <location>
        <begin position="1"/>
        <end position="62"/>
    </location>
</feature>
<feature type="region of interest" description="Disordered" evidence="1">
    <location>
        <begin position="1119"/>
        <end position="1198"/>
    </location>
</feature>
<feature type="region of interest" description="Disordered" evidence="1">
    <location>
        <begin position="1271"/>
        <end position="1296"/>
    </location>
</feature>
<evidence type="ECO:0000313" key="2">
    <source>
        <dbReference type="EMBL" id="RKF71216.1"/>
    </source>
</evidence>
<accession>A0A420I9H6</accession>
<feature type="region of interest" description="Disordered" evidence="1">
    <location>
        <begin position="257"/>
        <end position="306"/>
    </location>
</feature>
<evidence type="ECO:0000313" key="3">
    <source>
        <dbReference type="Proteomes" id="UP000283383"/>
    </source>
</evidence>
<dbReference type="Proteomes" id="UP000283383">
    <property type="component" value="Unassembled WGS sequence"/>
</dbReference>
<feature type="region of interest" description="Disordered" evidence="1">
    <location>
        <begin position="1532"/>
        <end position="1555"/>
    </location>
</feature>
<feature type="compositionally biased region" description="Polar residues" evidence="1">
    <location>
        <begin position="1502"/>
        <end position="1514"/>
    </location>
</feature>
<feature type="compositionally biased region" description="Basic and acidic residues" evidence="1">
    <location>
        <begin position="1054"/>
        <end position="1091"/>
    </location>
</feature>
<gene>
    <name evidence="2" type="ORF">GcM3_106009</name>
</gene>
<dbReference type="STRING" id="62708.A0A420I9H6"/>
<feature type="compositionally biased region" description="Basic and acidic residues" evidence="1">
    <location>
        <begin position="359"/>
        <end position="384"/>
    </location>
</feature>
<feature type="compositionally biased region" description="Basic residues" evidence="1">
    <location>
        <begin position="493"/>
        <end position="510"/>
    </location>
</feature>
<feature type="compositionally biased region" description="Basic residues" evidence="1">
    <location>
        <begin position="87"/>
        <end position="101"/>
    </location>
</feature>
<feature type="region of interest" description="Disordered" evidence="1">
    <location>
        <begin position="1348"/>
        <end position="1449"/>
    </location>
</feature>
<protein>
    <submittedName>
        <fullName evidence="2">Uncharacterized protein</fullName>
    </submittedName>
</protein>
<feature type="compositionally biased region" description="Polar residues" evidence="1">
    <location>
        <begin position="743"/>
        <end position="759"/>
    </location>
</feature>
<comment type="caution">
    <text evidence="2">The sequence shown here is derived from an EMBL/GenBank/DDBJ whole genome shotgun (WGS) entry which is preliminary data.</text>
</comment>
<proteinExistence type="predicted"/>
<dbReference type="PANTHER" id="PTHR42105">
    <property type="entry name" value="DIM2-ASSOCIATED PROTEIN 1"/>
    <property type="match status" value="1"/>
</dbReference>
<feature type="region of interest" description="Disordered" evidence="1">
    <location>
        <begin position="473"/>
        <end position="536"/>
    </location>
</feature>
<evidence type="ECO:0000256" key="1">
    <source>
        <dbReference type="SAM" id="MobiDB-lite"/>
    </source>
</evidence>
<feature type="compositionally biased region" description="Low complexity" evidence="1">
    <location>
        <begin position="1283"/>
        <end position="1293"/>
    </location>
</feature>
<feature type="region of interest" description="Disordered" evidence="1">
    <location>
        <begin position="988"/>
        <end position="1105"/>
    </location>
</feature>
<feature type="region of interest" description="Disordered" evidence="1">
    <location>
        <begin position="743"/>
        <end position="769"/>
    </location>
</feature>
<feature type="compositionally biased region" description="Basic and acidic residues" evidence="1">
    <location>
        <begin position="1381"/>
        <end position="1416"/>
    </location>
</feature>
<feature type="compositionally biased region" description="Polar residues" evidence="1">
    <location>
        <begin position="1627"/>
        <end position="1640"/>
    </location>
</feature>
<reference evidence="2 3" key="1">
    <citation type="journal article" date="2018" name="BMC Genomics">
        <title>Comparative genome analyses reveal sequence features reflecting distinct modes of host-adaptation between dicot and monocot powdery mildew.</title>
        <authorList>
            <person name="Wu Y."/>
            <person name="Ma X."/>
            <person name="Pan Z."/>
            <person name="Kale S.D."/>
            <person name="Song Y."/>
            <person name="King H."/>
            <person name="Zhang Q."/>
            <person name="Presley C."/>
            <person name="Deng X."/>
            <person name="Wei C.I."/>
            <person name="Xiao S."/>
        </authorList>
    </citation>
    <scope>NUCLEOTIDE SEQUENCE [LARGE SCALE GENOMIC DNA]</scope>
    <source>
        <strain evidence="2">UMSG3</strain>
    </source>
</reference>
<feature type="region of interest" description="Disordered" evidence="1">
    <location>
        <begin position="1492"/>
        <end position="1514"/>
    </location>
</feature>
<feature type="region of interest" description="Disordered" evidence="1">
    <location>
        <begin position="77"/>
        <end position="129"/>
    </location>
</feature>
<keyword evidence="3" id="KW-1185">Reference proteome</keyword>
<organism evidence="2 3">
    <name type="scientific">Golovinomyces cichoracearum</name>
    <dbReference type="NCBI Taxonomy" id="62708"/>
    <lineage>
        <taxon>Eukaryota</taxon>
        <taxon>Fungi</taxon>
        <taxon>Dikarya</taxon>
        <taxon>Ascomycota</taxon>
        <taxon>Pezizomycotina</taxon>
        <taxon>Leotiomycetes</taxon>
        <taxon>Erysiphales</taxon>
        <taxon>Erysiphaceae</taxon>
        <taxon>Golovinomyces</taxon>
    </lineage>
</organism>
<feature type="compositionally biased region" description="Polar residues" evidence="1">
    <location>
        <begin position="1696"/>
        <end position="1707"/>
    </location>
</feature>
<feature type="compositionally biased region" description="Polar residues" evidence="1">
    <location>
        <begin position="1034"/>
        <end position="1053"/>
    </location>
</feature>
<feature type="compositionally biased region" description="Basic and acidic residues" evidence="1">
    <location>
        <begin position="1021"/>
        <end position="1033"/>
    </location>
</feature>
<feature type="region of interest" description="Disordered" evidence="1">
    <location>
        <begin position="1581"/>
        <end position="1707"/>
    </location>
</feature>
<feature type="compositionally biased region" description="Polar residues" evidence="1">
    <location>
        <begin position="1422"/>
        <end position="1431"/>
    </location>
</feature>
<dbReference type="PANTHER" id="PTHR42105:SF1">
    <property type="entry name" value="TRANSALDOLASE"/>
    <property type="match status" value="1"/>
</dbReference>
<feature type="compositionally biased region" description="Basic residues" evidence="1">
    <location>
        <begin position="115"/>
        <end position="126"/>
    </location>
</feature>
<feature type="compositionally biased region" description="Polar residues" evidence="1">
    <location>
        <begin position="1358"/>
        <end position="1380"/>
    </location>
</feature>
<name>A0A420I9H6_9PEZI</name>
<feature type="compositionally biased region" description="Basic and acidic residues" evidence="1">
    <location>
        <begin position="103"/>
        <end position="114"/>
    </location>
</feature>
<dbReference type="EMBL" id="MCBQ01010651">
    <property type="protein sequence ID" value="RKF71216.1"/>
    <property type="molecule type" value="Genomic_DNA"/>
</dbReference>
<sequence length="1707" mass="191406">MGADKKVSLLPAPTESESLTGGTEFESRITDKTSYSLPEDGSPITIATRRRRSGKDGYGLKSNKSQTSLLIEYFEGGKNGHSESRRPSVRVKVRPSLKNRSRSSNDHIQISERKATRKTSHTKQIKIHSNYRTENRSEFDEEIHSIRSYGSTTEDSNLTSKASGQIEVEITPRRHGSPLIPTIETGPRIHHKISDISSVPENSFLDGKTSSLDYKQNRSFTIDNVISNCDRLGMPVRSRSRSLSREKVVVQKAVEKVRNEHSEQRRRKTSSRSQSVCSDALSESIKQVKRSSQPHKSETMVSGADSSFLKSHLSAKTGEAYSFRSVTSKSSLNNPKLLETVEDAIRRLILPELSALKREQSKHIHHENRVSPHSRSDLSRDSKDNNLNWKNSHHAIDVDLAMKPEARTNETDIISGVSSRDLIDNKHIGYTEDSSATIFERETSIETINQENVQLLSRDNNLQERTMTKADMLEVELIPKNSNESFDRERQERKKQRSKSSSRSHSRSQSRGKSVVETHHQNFEPISPMPLINETDPSEITRSSILSAQSEKPDTAMRDLTTPLREVPRGIASPISRTPNRTPVILQYGLGTQHSNHSRGDVSLHSQQCEPHLRSIAEHESNDVQKTVNKSPHLVNSAREGFHHEEITTIRSSFRTFGDETTSNIPIDTYNRNQDKSHYFYQDIQEVPPPLNYIPYAHERRGLSPIPSVSGWTEGEPENQQGSRLVRSVSSYASIGRHATQRLSCNSMKSNDSNGSQENPYDFPDVRQGGLADSEISQDHEYWAEQHRENNRNRRIDKRSYRLLDSRTEYQETINYTSDSVNNRNPNEPYNSVSKKNSQLDIRMVENEPDMMSIDNDSDLNDGTNISSQIDKGLPATSIVGSQSTPNLKQKYQTDEIQNPEMSESQEAIATEEALTTAAATAVLENRKRTFAVDSGRYEDNTLKTSGSYEKISFSERVKEISDLINIPSIGPSDEESIGAKKIEMSASGIPDVNDPMPEIGFGHRDSDDLTNSSTIGSPIEETHHQNEDHLSDRSPNLQKFSRLASIQSPTPTSDKDAKGTKLEEPEKNKDCEPNDVEDWGRDTTEQKRDTLVTNPYENTSPVAAADVLDREISEYHGLSPSRLPYQDQGARSKNERYTSPEPDHSLGGSLTPEQKPRNIGDAPELNRDPFYSPRQPRNLSGMSHGMSSPLYDSSTGNGIDRIESRDIVALMDHLTVRDAQRSARDTEILVTLVRAAAEMRNSFEDMKRLLADTEDVIITEVQMNTDQSVQKVINGPRPPPQSGRRPYRQSSYHDIYEDIPTKKRNVFRRALKGLSMKSANDLGKIEEMLVQLLGEVEGLKIAQGLRPMSQKAESNERVNQSTNYNHNNCNDPDSSTSFSTRDHDSSSVHTSIEKMELRDADTDTKANTGHQKENEYPSTPARKNSQGKTISASSPPPQNSTNSPAHQIPFSAVTDKGKKHKTAGSSGWIPKVSRWSEVKTSTVFRGFKSAGRISGRKGNEPANSSNSGNNVCQFSEKYSSNTIKFHSEYPQDLENGKSDLPASHLYPDDPKYRVHRDSMNLQHPQPRQGPTDRYQTTLESRADSFESRTPPNEIDREAENPSNNTAELSKDRHISNRSPVSDGGFSASNQPSPKPSQENFGYDRSMKSHSKPVKPSPLSNENLVEDENGRSSSPRNLRGLHGIPTRKPTGPRTMSHAQSNSYHQNE</sequence>